<dbReference type="SMART" id="SM00382">
    <property type="entry name" value="AAA"/>
    <property type="match status" value="1"/>
</dbReference>
<feature type="compositionally biased region" description="Low complexity" evidence="1">
    <location>
        <begin position="55"/>
        <end position="70"/>
    </location>
</feature>
<dbReference type="InterPro" id="IPR027417">
    <property type="entry name" value="P-loop_NTPase"/>
</dbReference>
<sequence length="1156" mass="129018">MGKTLPGAVNATVKMIPEAARLMERYQKEQERLALKFRRELEKLTPGQSLPPDDPQGTPGGDSSINSSFSEDSHETDGADNSSDDEDSKTPLLPPAGPDGEDNSSEDEDSKIPLPPPADPDKPATSAAPAKRTKLGLRATEASKLKAKNSKAESKTEQGKENNRNVDKKQETNGIKPNSYSDPGRFLPPGYVIGIKPDGTVNGEGVDGEKKERIRASKMEFKRLDELYNKAIHDFYLAESTPSPSAKDDKWEEYIFVVRRRFDWQNKFQKTYVDIKSVELRGVLREVLKDVSGVGLREEKPTIEPNLLFNYLPQLEAGLCKAKVLPKNEQNPILILHLTLLTEYITADYSSIAKRLYPLLAHHEIAFDLLWALFLPGTLVHTICAGSGESRCLKLDWGEQKETLERGKFFQLDCHYIDYDGKTFGEATAVLEIDEFRGARRIDSLGVFPLAYHEDEAQVREKLIERGRKFGSLRGMHYKFYKGLAFFKRKRGAVRLNVNGRIMVDPCTFRRINPNYRMSPVKESSHSATSTLGNDDDSENENEDEDDECGRGGDDEDEAEINTPTNGIKAKLSSGRVNPPKRALPKKPQRSYYIDTDGKINLQLIGGASEAETAKKKVPENRKERGEVLKEELNPEEMTEEELLLCSPTVLGFSFGDKLWAEFAVEHIEEIKFNPDAFGSLVLPEAQKTIVRALVESHTGDKGLKITCDDVIKGKGKGLVAVLHGRPGVGKTLTAESISEFLKRPLYMVGAGELGTDPRTLETQLSRILDIAHVWGAVLLLDEADVFLERRSVHDLQRNALVSVFLRLLEYFQGILFLTTNRVETFDEAFQSRIHIALRYNDLDVKAKKIIWNTFLGMVAKEECIPGEAQRQIVSKQELEVLARKQLNGRQALAVNKNEKLSMEHLNLVLAVTERFEHDLKGTGQLEKNFLTLLATLTAIVTASPYGDGGKFGFKKCVDRGRRPGKISCINFDTIKTDNTTFTSEIPKGYTGLDFSLQFSALNVTAAIDTLPPQNGGSAASLPNALIGSRYNPKDKKDSSPASFGVEEGTFDLFGFYMQPMGSPPPGATVYVKGYPADGEEEFTFEMTFSDSTSEPFFFETHKHAGPRKWDGLKKVDIWAGYGADEVDWEFFVDDLWVRWGNEETTVGGQHSNELK</sequence>
<feature type="region of interest" description="Disordered" evidence="1">
    <location>
        <begin position="37"/>
        <end position="187"/>
    </location>
</feature>
<feature type="compositionally biased region" description="Acidic residues" evidence="1">
    <location>
        <begin position="99"/>
        <end position="109"/>
    </location>
</feature>
<dbReference type="InterPro" id="IPR003593">
    <property type="entry name" value="AAA+_ATPase"/>
</dbReference>
<dbReference type="InterPro" id="IPR054289">
    <property type="entry name" value="DUF7025"/>
</dbReference>
<keyword evidence="4" id="KW-1185">Reference proteome</keyword>
<evidence type="ECO:0000313" key="3">
    <source>
        <dbReference type="EMBL" id="KAL0636533.1"/>
    </source>
</evidence>
<dbReference type="PANTHER" id="PTHR46411:SF1">
    <property type="entry name" value="FAMILY ATPASE, PUTATIVE (AFU_ORTHOLOGUE AFUA_7G05752)-RELATED"/>
    <property type="match status" value="1"/>
</dbReference>
<feature type="region of interest" description="Disordered" evidence="1">
    <location>
        <begin position="516"/>
        <end position="592"/>
    </location>
</feature>
<feature type="compositionally biased region" description="Basic and acidic residues" evidence="1">
    <location>
        <begin position="150"/>
        <end position="171"/>
    </location>
</feature>
<dbReference type="Pfam" id="PF22942">
    <property type="entry name" value="DUF7025"/>
    <property type="match status" value="1"/>
</dbReference>
<evidence type="ECO:0000313" key="4">
    <source>
        <dbReference type="Proteomes" id="UP001447188"/>
    </source>
</evidence>
<proteinExistence type="predicted"/>
<organism evidence="3 4">
    <name type="scientific">Discina gigas</name>
    <dbReference type="NCBI Taxonomy" id="1032678"/>
    <lineage>
        <taxon>Eukaryota</taxon>
        <taxon>Fungi</taxon>
        <taxon>Dikarya</taxon>
        <taxon>Ascomycota</taxon>
        <taxon>Pezizomycotina</taxon>
        <taxon>Pezizomycetes</taxon>
        <taxon>Pezizales</taxon>
        <taxon>Discinaceae</taxon>
        <taxon>Discina</taxon>
    </lineage>
</organism>
<dbReference type="EMBL" id="JBBBZM010000048">
    <property type="protein sequence ID" value="KAL0636533.1"/>
    <property type="molecule type" value="Genomic_DNA"/>
</dbReference>
<reference evidence="3 4" key="1">
    <citation type="submission" date="2024-02" db="EMBL/GenBank/DDBJ databases">
        <title>Discinaceae phylogenomics.</title>
        <authorList>
            <person name="Dirks A.C."/>
            <person name="James T.Y."/>
        </authorList>
    </citation>
    <scope>NUCLEOTIDE SEQUENCE [LARGE SCALE GENOMIC DNA]</scope>
    <source>
        <strain evidence="3 4">ACD0624</strain>
    </source>
</reference>
<feature type="compositionally biased region" description="Polar residues" evidence="1">
    <location>
        <begin position="172"/>
        <end position="181"/>
    </location>
</feature>
<dbReference type="Proteomes" id="UP001447188">
    <property type="component" value="Unassembled WGS sequence"/>
</dbReference>
<evidence type="ECO:0000256" key="1">
    <source>
        <dbReference type="SAM" id="MobiDB-lite"/>
    </source>
</evidence>
<comment type="caution">
    <text evidence="3">The sequence shown here is derived from an EMBL/GenBank/DDBJ whole genome shotgun (WGS) entry which is preliminary data.</text>
</comment>
<gene>
    <name evidence="3" type="ORF">Q9L58_004486</name>
</gene>
<dbReference type="Gene3D" id="3.40.50.300">
    <property type="entry name" value="P-loop containing nucleotide triphosphate hydrolases"/>
    <property type="match status" value="1"/>
</dbReference>
<evidence type="ECO:0000259" key="2">
    <source>
        <dbReference type="SMART" id="SM00382"/>
    </source>
</evidence>
<dbReference type="SUPFAM" id="SSF52540">
    <property type="entry name" value="P-loop containing nucleoside triphosphate hydrolases"/>
    <property type="match status" value="1"/>
</dbReference>
<dbReference type="InterPro" id="IPR003959">
    <property type="entry name" value="ATPase_AAA_core"/>
</dbReference>
<feature type="compositionally biased region" description="Acidic residues" evidence="1">
    <location>
        <begin position="534"/>
        <end position="560"/>
    </location>
</feature>
<dbReference type="PANTHER" id="PTHR46411">
    <property type="entry name" value="FAMILY ATPASE, PUTATIVE-RELATED"/>
    <property type="match status" value="1"/>
</dbReference>
<feature type="domain" description="AAA+ ATPase" evidence="2">
    <location>
        <begin position="717"/>
        <end position="842"/>
    </location>
</feature>
<dbReference type="Pfam" id="PF00004">
    <property type="entry name" value="AAA"/>
    <property type="match status" value="1"/>
</dbReference>
<name>A0ABR3GKY7_9PEZI</name>
<protein>
    <recommendedName>
        <fullName evidence="2">AAA+ ATPase domain-containing protein</fullName>
    </recommendedName>
</protein>
<accession>A0ABR3GKY7</accession>